<keyword evidence="1" id="KW-0812">Transmembrane</keyword>
<sequence>MIKVIHQLLNRVLYVASISPIKYLNFIVFSIKVSVKKILVSRKKCSTIKLYHNMV</sequence>
<keyword evidence="1" id="KW-0472">Membrane</keyword>
<organism evidence="2">
    <name type="scientific">marine metagenome</name>
    <dbReference type="NCBI Taxonomy" id="408172"/>
    <lineage>
        <taxon>unclassified sequences</taxon>
        <taxon>metagenomes</taxon>
        <taxon>ecological metagenomes</taxon>
    </lineage>
</organism>
<dbReference type="AlphaFoldDB" id="A0A382BTI7"/>
<keyword evidence="1" id="KW-1133">Transmembrane helix</keyword>
<reference evidence="2" key="1">
    <citation type="submission" date="2018-05" db="EMBL/GenBank/DDBJ databases">
        <authorList>
            <person name="Lanie J.A."/>
            <person name="Ng W.-L."/>
            <person name="Kazmierczak K.M."/>
            <person name="Andrzejewski T.M."/>
            <person name="Davidsen T.M."/>
            <person name="Wayne K.J."/>
            <person name="Tettelin H."/>
            <person name="Glass J.I."/>
            <person name="Rusch D."/>
            <person name="Podicherti R."/>
            <person name="Tsui H.-C.T."/>
            <person name="Winkler M.E."/>
        </authorList>
    </citation>
    <scope>NUCLEOTIDE SEQUENCE</scope>
</reference>
<name>A0A382BTI7_9ZZZZ</name>
<evidence type="ECO:0000313" key="2">
    <source>
        <dbReference type="EMBL" id="SVB16752.1"/>
    </source>
</evidence>
<proteinExistence type="predicted"/>
<dbReference type="EMBL" id="UINC01031152">
    <property type="protein sequence ID" value="SVB16752.1"/>
    <property type="molecule type" value="Genomic_DNA"/>
</dbReference>
<protein>
    <submittedName>
        <fullName evidence="2">Uncharacterized protein</fullName>
    </submittedName>
</protein>
<gene>
    <name evidence="2" type="ORF">METZ01_LOCUS169606</name>
</gene>
<accession>A0A382BTI7</accession>
<feature type="transmembrane region" description="Helical" evidence="1">
    <location>
        <begin position="12"/>
        <end position="35"/>
    </location>
</feature>
<evidence type="ECO:0000256" key="1">
    <source>
        <dbReference type="SAM" id="Phobius"/>
    </source>
</evidence>